<dbReference type="SUPFAM" id="SSF48452">
    <property type="entry name" value="TPR-like"/>
    <property type="match status" value="2"/>
</dbReference>
<dbReference type="Pfam" id="PF13432">
    <property type="entry name" value="TPR_16"/>
    <property type="match status" value="2"/>
</dbReference>
<proteinExistence type="predicted"/>
<keyword evidence="3" id="KW-1185">Reference proteome</keyword>
<reference evidence="2 3" key="1">
    <citation type="submission" date="2020-08" db="EMBL/GenBank/DDBJ databases">
        <title>Genomic Encyclopedia of Type Strains, Phase IV (KMG-IV): sequencing the most valuable type-strain genomes for metagenomic binning, comparative biology and taxonomic classification.</title>
        <authorList>
            <person name="Goeker M."/>
        </authorList>
    </citation>
    <scope>NUCLEOTIDE SEQUENCE [LARGE SCALE GENOMIC DNA]</scope>
    <source>
        <strain evidence="2 3">DSM 103377</strain>
    </source>
</reference>
<gene>
    <name evidence="2" type="ORF">FHS89_001536</name>
</gene>
<name>A0A840WYQ2_9RHOB</name>
<dbReference type="RefSeq" id="WP_184010224.1">
    <property type="nucleotide sequence ID" value="NZ_JACIJS010000004.1"/>
</dbReference>
<dbReference type="InterPro" id="IPR019734">
    <property type="entry name" value="TPR_rpt"/>
</dbReference>
<evidence type="ECO:0000256" key="1">
    <source>
        <dbReference type="PROSITE-ProRule" id="PRU00339"/>
    </source>
</evidence>
<sequence>MRLIWNGIVASAVAAALVLPGAGQARSLSGAYLAGIQAEQQLDYEEAARYFVRALSYDVDNPALLDAAIRAQVARGEVSTAIVLAQRLEETDTNPLGLILQLAGNVRDGQLTPALETLSNPQAQESLPLLADIWRGWLLINTGEEEDGFEALRDLALHPEWGLFGQNHLALAHVALGDYDAAAQVFADLDPVTTTLHRFGTRVRIEAQAKAGETRAALDLVDTLLEGSIGDVELETLRAALTDGNPVQRSMAGPMDGFAIALFDIGSQLNTGRRSEALLYLRVAHFLKPDLHEAALLIGQILEQQDQFDLARQVFETVPLDAPQSAEARLGLAAVYQSAERDDEAIATLSALAQSYPEALRVRYFQAEALRVAERYEDALPIYDQSVDLAVAQDRAFWQLYYGRAVSKHLTDDWPGAEADFRRALELRPDQPMVLNYLGYSLVEKGLKLDEALGMIQSAVEQRPDSGYIIDSLGWVYFQLGRYDEAVDPMEQAVALEPIDPVINDHLGDVYWMVGREREAEFQWRRALSFDPEPEERARILRKLDIGLDAVRAEEGHSVAN</sequence>
<dbReference type="Gene3D" id="1.25.40.10">
    <property type="entry name" value="Tetratricopeptide repeat domain"/>
    <property type="match status" value="2"/>
</dbReference>
<dbReference type="AlphaFoldDB" id="A0A840WYQ2"/>
<evidence type="ECO:0000313" key="2">
    <source>
        <dbReference type="EMBL" id="MBB5515524.1"/>
    </source>
</evidence>
<comment type="caution">
    <text evidence="2">The sequence shown here is derived from an EMBL/GenBank/DDBJ whole genome shotgun (WGS) entry which is preliminary data.</text>
</comment>
<dbReference type="Pfam" id="PF13374">
    <property type="entry name" value="TPR_10"/>
    <property type="match status" value="1"/>
</dbReference>
<evidence type="ECO:0000313" key="3">
    <source>
        <dbReference type="Proteomes" id="UP000553766"/>
    </source>
</evidence>
<dbReference type="InterPro" id="IPR011990">
    <property type="entry name" value="TPR-like_helical_dom_sf"/>
</dbReference>
<feature type="repeat" description="TPR" evidence="1">
    <location>
        <begin position="467"/>
        <end position="500"/>
    </location>
</feature>
<accession>A0A840WYQ2</accession>
<dbReference type="EMBL" id="JACIJS010000004">
    <property type="protein sequence ID" value="MBB5515524.1"/>
    <property type="molecule type" value="Genomic_DNA"/>
</dbReference>
<organism evidence="2 3">
    <name type="scientific">Rubricella aquisinus</name>
    <dbReference type="NCBI Taxonomy" id="2028108"/>
    <lineage>
        <taxon>Bacteria</taxon>
        <taxon>Pseudomonadati</taxon>
        <taxon>Pseudomonadota</taxon>
        <taxon>Alphaproteobacteria</taxon>
        <taxon>Rhodobacterales</taxon>
        <taxon>Paracoccaceae</taxon>
        <taxon>Rubricella</taxon>
    </lineage>
</organism>
<keyword evidence="1" id="KW-0802">TPR repeat</keyword>
<dbReference type="PANTHER" id="PTHR12558:SF13">
    <property type="entry name" value="CELL DIVISION CYCLE PROTEIN 27 HOMOLOG"/>
    <property type="match status" value="1"/>
</dbReference>
<dbReference type="PANTHER" id="PTHR12558">
    <property type="entry name" value="CELL DIVISION CYCLE 16,23,27"/>
    <property type="match status" value="1"/>
</dbReference>
<dbReference type="SMART" id="SM00028">
    <property type="entry name" value="TPR"/>
    <property type="match status" value="7"/>
</dbReference>
<dbReference type="PROSITE" id="PS50005">
    <property type="entry name" value="TPR"/>
    <property type="match status" value="1"/>
</dbReference>
<protein>
    <submittedName>
        <fullName evidence="2">Tetratricopeptide (TPR) repeat protein</fullName>
    </submittedName>
</protein>
<dbReference type="Proteomes" id="UP000553766">
    <property type="component" value="Unassembled WGS sequence"/>
</dbReference>